<accession>A0A8J2S5A6</accession>
<dbReference type="InterPro" id="IPR030458">
    <property type="entry name" value="Glyco_hydro_31_AS"/>
</dbReference>
<evidence type="ECO:0000256" key="6">
    <source>
        <dbReference type="RuleBase" id="RU361185"/>
    </source>
</evidence>
<keyword evidence="12" id="KW-1185">Reference proteome</keyword>
<evidence type="ECO:0000256" key="3">
    <source>
        <dbReference type="ARBA" id="ARBA00023180"/>
    </source>
</evidence>
<dbReference type="InterPro" id="IPR013780">
    <property type="entry name" value="Glyco_hydro_b"/>
</dbReference>
<evidence type="ECO:0000256" key="1">
    <source>
        <dbReference type="ARBA" id="ARBA00007806"/>
    </source>
</evidence>
<keyword evidence="7" id="KW-0472">Membrane</keyword>
<dbReference type="GO" id="GO:0005975">
    <property type="term" value="P:carbohydrate metabolic process"/>
    <property type="evidence" value="ECO:0007669"/>
    <property type="project" value="InterPro"/>
</dbReference>
<dbReference type="GO" id="GO:0004558">
    <property type="term" value="F:alpha-1,4-glucosidase activity"/>
    <property type="evidence" value="ECO:0007669"/>
    <property type="project" value="TreeGrafter"/>
</dbReference>
<gene>
    <name evidence="11" type="ORF">DGAL_LOCUS16984</name>
</gene>
<evidence type="ECO:0000313" key="11">
    <source>
        <dbReference type="EMBL" id="CAH0113182.1"/>
    </source>
</evidence>
<evidence type="ECO:0000259" key="8">
    <source>
        <dbReference type="Pfam" id="PF01055"/>
    </source>
</evidence>
<evidence type="ECO:0000259" key="9">
    <source>
        <dbReference type="Pfam" id="PF13802"/>
    </source>
</evidence>
<feature type="domain" description="Glycosyl hydrolase family 31 C-terminal" evidence="10">
    <location>
        <begin position="725"/>
        <end position="812"/>
    </location>
</feature>
<keyword evidence="7" id="KW-0812">Transmembrane</keyword>
<dbReference type="InterPro" id="IPR017853">
    <property type="entry name" value="GH"/>
</dbReference>
<evidence type="ECO:0000313" key="12">
    <source>
        <dbReference type="Proteomes" id="UP000789390"/>
    </source>
</evidence>
<dbReference type="InterPro" id="IPR048395">
    <property type="entry name" value="Glyco_hydro_31_C"/>
</dbReference>
<dbReference type="InterPro" id="IPR025887">
    <property type="entry name" value="Glyco_hydro_31_N_dom"/>
</dbReference>
<proteinExistence type="inferred from homology"/>
<evidence type="ECO:0000259" key="10">
    <source>
        <dbReference type="Pfam" id="PF21365"/>
    </source>
</evidence>
<feature type="transmembrane region" description="Helical" evidence="7">
    <location>
        <begin position="12"/>
        <end position="34"/>
    </location>
</feature>
<feature type="domain" description="Glycoside hydrolase family 31 TIM barrel" evidence="8">
    <location>
        <begin position="329"/>
        <end position="717"/>
    </location>
</feature>
<dbReference type="PANTHER" id="PTHR22762">
    <property type="entry name" value="ALPHA-GLUCOSIDASE"/>
    <property type="match status" value="1"/>
</dbReference>
<dbReference type="CDD" id="cd06602">
    <property type="entry name" value="GH31_MGAM_SI_GAA"/>
    <property type="match status" value="1"/>
</dbReference>
<dbReference type="SUPFAM" id="SSF74650">
    <property type="entry name" value="Galactose mutarotase-like"/>
    <property type="match status" value="1"/>
</dbReference>
<dbReference type="Proteomes" id="UP000789390">
    <property type="component" value="Unassembled WGS sequence"/>
</dbReference>
<keyword evidence="4 6" id="KW-0326">Glycosidase</keyword>
<dbReference type="GO" id="GO:0030246">
    <property type="term" value="F:carbohydrate binding"/>
    <property type="evidence" value="ECO:0007669"/>
    <property type="project" value="InterPro"/>
</dbReference>
<organism evidence="11 12">
    <name type="scientific">Daphnia galeata</name>
    <dbReference type="NCBI Taxonomy" id="27404"/>
    <lineage>
        <taxon>Eukaryota</taxon>
        <taxon>Metazoa</taxon>
        <taxon>Ecdysozoa</taxon>
        <taxon>Arthropoda</taxon>
        <taxon>Crustacea</taxon>
        <taxon>Branchiopoda</taxon>
        <taxon>Diplostraca</taxon>
        <taxon>Cladocera</taxon>
        <taxon>Anomopoda</taxon>
        <taxon>Daphniidae</taxon>
        <taxon>Daphnia</taxon>
    </lineage>
</organism>
<evidence type="ECO:0000256" key="7">
    <source>
        <dbReference type="SAM" id="Phobius"/>
    </source>
</evidence>
<comment type="similarity">
    <text evidence="1 6">Belongs to the glycosyl hydrolase 31 family.</text>
</comment>
<dbReference type="Gene3D" id="2.60.40.1760">
    <property type="entry name" value="glycosyl hydrolase (family 31)"/>
    <property type="match status" value="1"/>
</dbReference>
<name>A0A8J2S5A6_9CRUS</name>
<dbReference type="OrthoDB" id="1334205at2759"/>
<dbReference type="EMBL" id="CAKKLH010000336">
    <property type="protein sequence ID" value="CAH0113182.1"/>
    <property type="molecule type" value="Genomic_DNA"/>
</dbReference>
<dbReference type="AlphaFoldDB" id="A0A8J2S5A6"/>
<protein>
    <recommendedName>
        <fullName evidence="5">Maltase</fullName>
    </recommendedName>
</protein>
<keyword evidence="2 6" id="KW-0378">Hydrolase</keyword>
<reference evidence="11" key="1">
    <citation type="submission" date="2021-11" db="EMBL/GenBank/DDBJ databases">
        <authorList>
            <person name="Schell T."/>
        </authorList>
    </citation>
    <scope>NUCLEOTIDE SEQUENCE</scope>
    <source>
        <strain evidence="11">M5</strain>
    </source>
</reference>
<keyword evidence="3" id="KW-0325">Glycoprotein</keyword>
<sequence length="950" mass="107341">MAKLKIRKEILWTLLVVVLIAAIIIPIIIVYTAAEQDNGNRIACFPLMEKDNDEKLESVCNEKGCIYDAVAENVKCYLPLSGSKSYGYEHYNSTFTAGDGTYIEHHLRRRQDTPSLYGADIDNVQFKIVYYGDKMLRFTFYEKGKSVEGNQPPVGLNLPFPSAPSENSDYIVKVSDNSNGLPFDFTIRRRSSNKIILDTKLGGLTIAKQFLMITFALPSSYLYGIGENTHDSFVHNMNYKMHPIFARDQPPGDGEMNLYGSHPFYMVSEDDGSSHGVFLFNSHAIDVTTLPYPGLTYRTIGGGLDFFVFLGPKPEDVVKQYTEVIGRTMMPAYWSLGFQLSRYGYNGTQEIREVVERTRKALIPQDVQHADIDHMDNEADFTLGPNFIDLPDFVREQAVGGLRFIPILDPAINTEKVNINYTTHTNAMDAGAYITWYNDTLQPDGNCTNSPSNCQPLDNIMLGYVWPDGRTAFPDFFKSETQNWWKEEMKTFHDLIPYDGIWIDMNEPAAFDTNKEKPFNYPPELPPWNLICPKNEWDDPPYITLSASRSATKRLSDKTICMVGRQGQNNEYLHYAVHNLFGWSQTKPTYEGLQSATGKRGVVITRSTFPSSGKHGGHWLGDNTSRWKDMHSSIIGSLEFNLFGIPYIGADICGYFEDSNEEMCARWMELGAFYPFSRNHNGLNGVPQDPAVWPLAAEASRTALNIRYRLLPYLYTLFYHSHTAGSTVVRPLYHEYPNDPRAKSVDTQFLWGPALLISPVLTESTVDLQAYLPNDIWYDYHTGKKESTSGTEVSWNTPLNKINLHVRGGYILPQQIEGLNTKLSRQNNFTMIVALNSNNAAAGDLFWDDGETINTTTNGQYYYIRFSYAETKVNDVAVEGVLTMQVQNSTSSLTGLENLKMDSMSIFGLNKVPTSVDIGIIKYSSEDKVATLNSLDRPMTSDWEVVLHFD</sequence>
<comment type="caution">
    <text evidence="11">The sequence shown here is derived from an EMBL/GenBank/DDBJ whole genome shotgun (WGS) entry which is preliminary data.</text>
</comment>
<dbReference type="InterPro" id="IPR011013">
    <property type="entry name" value="Gal_mutarotase_sf_dom"/>
</dbReference>
<evidence type="ECO:0000256" key="2">
    <source>
        <dbReference type="ARBA" id="ARBA00022801"/>
    </source>
</evidence>
<dbReference type="Pfam" id="PF21365">
    <property type="entry name" value="Glyco_hydro_31_3rd"/>
    <property type="match status" value="1"/>
</dbReference>
<evidence type="ECO:0000256" key="5">
    <source>
        <dbReference type="ARBA" id="ARBA00041343"/>
    </source>
</evidence>
<dbReference type="SUPFAM" id="SSF51445">
    <property type="entry name" value="(Trans)glycosidases"/>
    <property type="match status" value="1"/>
</dbReference>
<dbReference type="Pfam" id="PF13802">
    <property type="entry name" value="Gal_mutarotas_2"/>
    <property type="match status" value="1"/>
</dbReference>
<dbReference type="Pfam" id="PF01055">
    <property type="entry name" value="Glyco_hydro_31_2nd"/>
    <property type="match status" value="1"/>
</dbReference>
<dbReference type="PANTHER" id="PTHR22762:SF133">
    <property type="entry name" value="P-TYPE DOMAIN-CONTAINING PROTEIN"/>
    <property type="match status" value="1"/>
</dbReference>
<keyword evidence="7" id="KW-1133">Transmembrane helix</keyword>
<dbReference type="Gene3D" id="2.60.40.1180">
    <property type="entry name" value="Golgi alpha-mannosidase II"/>
    <property type="match status" value="2"/>
</dbReference>
<dbReference type="Gene3D" id="3.20.20.80">
    <property type="entry name" value="Glycosidases"/>
    <property type="match status" value="1"/>
</dbReference>
<dbReference type="CDD" id="cd14752">
    <property type="entry name" value="GH31_N"/>
    <property type="match status" value="1"/>
</dbReference>
<dbReference type="PROSITE" id="PS00129">
    <property type="entry name" value="GLYCOSYL_HYDROL_F31_1"/>
    <property type="match status" value="1"/>
</dbReference>
<dbReference type="InterPro" id="IPR000322">
    <property type="entry name" value="Glyco_hydro_31_TIM"/>
</dbReference>
<evidence type="ECO:0000256" key="4">
    <source>
        <dbReference type="ARBA" id="ARBA00023295"/>
    </source>
</evidence>
<feature type="domain" description="Glycoside hydrolase family 31 N-terminal" evidence="9">
    <location>
        <begin position="126"/>
        <end position="283"/>
    </location>
</feature>
<dbReference type="SUPFAM" id="SSF51011">
    <property type="entry name" value="Glycosyl hydrolase domain"/>
    <property type="match status" value="1"/>
</dbReference>
<dbReference type="FunFam" id="2.60.40.1180:FF:000001">
    <property type="entry name" value="Maltase-glucoamylase, intestinal"/>
    <property type="match status" value="1"/>
</dbReference>